<dbReference type="OrthoDB" id="2133332at2759"/>
<name>A0A2P6MUH1_9EUKA</name>
<gene>
    <name evidence="2" type="ORF">PROFUN_05654</name>
</gene>
<comment type="caution">
    <text evidence="2">The sequence shown here is derived from an EMBL/GenBank/DDBJ whole genome shotgun (WGS) entry which is preliminary data.</text>
</comment>
<evidence type="ECO:0000256" key="1">
    <source>
        <dbReference type="SAM" id="MobiDB-lite"/>
    </source>
</evidence>
<dbReference type="Proteomes" id="UP000241769">
    <property type="component" value="Unassembled WGS sequence"/>
</dbReference>
<feature type="region of interest" description="Disordered" evidence="1">
    <location>
        <begin position="298"/>
        <end position="323"/>
    </location>
</feature>
<organism evidence="2 3">
    <name type="scientific">Planoprotostelium fungivorum</name>
    <dbReference type="NCBI Taxonomy" id="1890364"/>
    <lineage>
        <taxon>Eukaryota</taxon>
        <taxon>Amoebozoa</taxon>
        <taxon>Evosea</taxon>
        <taxon>Variosea</taxon>
        <taxon>Cavosteliida</taxon>
        <taxon>Cavosteliaceae</taxon>
        <taxon>Planoprotostelium</taxon>
    </lineage>
</organism>
<feature type="region of interest" description="Disordered" evidence="1">
    <location>
        <begin position="253"/>
        <end position="272"/>
    </location>
</feature>
<reference evidence="2 3" key="1">
    <citation type="journal article" date="2018" name="Genome Biol. Evol.">
        <title>Multiple Roots of Fruiting Body Formation in Amoebozoa.</title>
        <authorList>
            <person name="Hillmann F."/>
            <person name="Forbes G."/>
            <person name="Novohradska S."/>
            <person name="Ferling I."/>
            <person name="Riege K."/>
            <person name="Groth M."/>
            <person name="Westermann M."/>
            <person name="Marz M."/>
            <person name="Spaller T."/>
            <person name="Winckler T."/>
            <person name="Schaap P."/>
            <person name="Glockner G."/>
        </authorList>
    </citation>
    <scope>NUCLEOTIDE SEQUENCE [LARGE SCALE GENOMIC DNA]</scope>
    <source>
        <strain evidence="2 3">Jena</strain>
    </source>
</reference>
<dbReference type="EMBL" id="MDYQ01000395">
    <property type="protein sequence ID" value="PRP75343.1"/>
    <property type="molecule type" value="Genomic_DNA"/>
</dbReference>
<keyword evidence="3" id="KW-1185">Reference proteome</keyword>
<protein>
    <submittedName>
        <fullName evidence="2">Uncharacterized protein</fullName>
    </submittedName>
</protein>
<evidence type="ECO:0000313" key="2">
    <source>
        <dbReference type="EMBL" id="PRP75343.1"/>
    </source>
</evidence>
<feature type="compositionally biased region" description="Polar residues" evidence="1">
    <location>
        <begin position="393"/>
        <end position="402"/>
    </location>
</feature>
<proteinExistence type="predicted"/>
<feature type="compositionally biased region" description="Basic and acidic residues" evidence="1">
    <location>
        <begin position="349"/>
        <end position="358"/>
    </location>
</feature>
<evidence type="ECO:0000313" key="3">
    <source>
        <dbReference type="Proteomes" id="UP000241769"/>
    </source>
</evidence>
<accession>A0A2P6MUH1</accession>
<dbReference type="AlphaFoldDB" id="A0A2P6MUH1"/>
<feature type="region of interest" description="Disordered" evidence="1">
    <location>
        <begin position="376"/>
        <end position="402"/>
    </location>
</feature>
<dbReference type="InParanoid" id="A0A2P6MUH1"/>
<sequence length="402" mass="44799">MTIVRTLCCLTREHLKFLTAKIPAKTKFSNSSEQHRIGAHNKMIDFIYRILCIFEMIGQLRPLDPESVVSSDSNKRKRGNSSRSDRPMKQRAIIITEPSATCYSIPNTSEAELPPPITDDSLPDYSSIPPMPASITNKFCDIQSELAFLRSQLSSIPAAGTPLPQPITDIAPNSPKTMREVALKMNAACREEAAVIINMEAESHNSIEELPLPLPDVAEIPEPILVDIIEPTDTFSPHDDDFEIPEEHLVMLPPKPPRVRLQPPTPNQSVGRRTLGNRVISQNRDFMKDLLGGNHSLRKVNNIERSPGGTPIRSHPTTPQGNDTASILARALKSKFRSVNESPETSPSKPEESWRTLEDDGWYDERDEYTYCVKTPIKEKGTDAGENVDKENNSNGTTTSVW</sequence>
<feature type="region of interest" description="Disordered" evidence="1">
    <location>
        <begin position="65"/>
        <end position="91"/>
    </location>
</feature>
<feature type="region of interest" description="Disordered" evidence="1">
    <location>
        <begin position="336"/>
        <end position="360"/>
    </location>
</feature>
<feature type="compositionally biased region" description="Basic and acidic residues" evidence="1">
    <location>
        <begin position="376"/>
        <end position="392"/>
    </location>
</feature>